<organism evidence="9 10">
    <name type="scientific">Citrobacter koseri</name>
    <name type="common">Citrobacter diversus</name>
    <dbReference type="NCBI Taxonomy" id="545"/>
    <lineage>
        <taxon>Bacteria</taxon>
        <taxon>Pseudomonadati</taxon>
        <taxon>Pseudomonadota</taxon>
        <taxon>Gammaproteobacteria</taxon>
        <taxon>Enterobacterales</taxon>
        <taxon>Enterobacteriaceae</taxon>
        <taxon>Citrobacter</taxon>
    </lineage>
</organism>
<reference evidence="9 10" key="1">
    <citation type="submission" date="2018-06" db="EMBL/GenBank/DDBJ databases">
        <authorList>
            <consortium name="Pathogen Informatics"/>
            <person name="Doyle S."/>
        </authorList>
    </citation>
    <scope>NUCLEOTIDE SEQUENCE [LARGE SCALE GENOMIC DNA]</scope>
    <source>
        <strain evidence="9 10">NCTC10786</strain>
    </source>
</reference>
<dbReference type="PANTHER" id="PTHR30472:SF25">
    <property type="entry name" value="ABC TRANSPORTER PERMEASE PROTEIN MJ0876-RELATED"/>
    <property type="match status" value="1"/>
</dbReference>
<dbReference type="EMBL" id="UAVY01000004">
    <property type="protein sequence ID" value="SQB29832.1"/>
    <property type="molecule type" value="Genomic_DNA"/>
</dbReference>
<dbReference type="SUPFAM" id="SSF81345">
    <property type="entry name" value="ABC transporter involved in vitamin B12 uptake, BtuC"/>
    <property type="match status" value="1"/>
</dbReference>
<evidence type="ECO:0000313" key="10">
    <source>
        <dbReference type="Proteomes" id="UP000251584"/>
    </source>
</evidence>
<evidence type="ECO:0000256" key="5">
    <source>
        <dbReference type="ARBA" id="ARBA00022692"/>
    </source>
</evidence>
<proteinExistence type="inferred from homology"/>
<evidence type="ECO:0000256" key="8">
    <source>
        <dbReference type="SAM" id="Phobius"/>
    </source>
</evidence>
<evidence type="ECO:0000313" key="9">
    <source>
        <dbReference type="EMBL" id="SQB29832.1"/>
    </source>
</evidence>
<feature type="transmembrane region" description="Helical" evidence="8">
    <location>
        <begin position="114"/>
        <end position="133"/>
    </location>
</feature>
<evidence type="ECO:0000256" key="1">
    <source>
        <dbReference type="ARBA" id="ARBA00004651"/>
    </source>
</evidence>
<evidence type="ECO:0000256" key="2">
    <source>
        <dbReference type="ARBA" id="ARBA00007935"/>
    </source>
</evidence>
<keyword evidence="6 8" id="KW-1133">Transmembrane helix</keyword>
<gene>
    <name evidence="9" type="primary">fepG</name>
    <name evidence="9" type="ORF">NCTC10786_03452</name>
</gene>
<feature type="transmembrane region" description="Helical" evidence="8">
    <location>
        <begin position="60"/>
        <end position="78"/>
    </location>
</feature>
<evidence type="ECO:0000256" key="6">
    <source>
        <dbReference type="ARBA" id="ARBA00022989"/>
    </source>
</evidence>
<keyword evidence="3" id="KW-0813">Transport</keyword>
<accession>A0A2X2VFY0</accession>
<dbReference type="GO" id="GO:0005886">
    <property type="term" value="C:plasma membrane"/>
    <property type="evidence" value="ECO:0007669"/>
    <property type="project" value="UniProtKB-SubCell"/>
</dbReference>
<dbReference type="PANTHER" id="PTHR30472">
    <property type="entry name" value="FERRIC ENTEROBACTIN TRANSPORT SYSTEM PERMEASE PROTEIN"/>
    <property type="match status" value="1"/>
</dbReference>
<dbReference type="Proteomes" id="UP000251584">
    <property type="component" value="Unassembled WGS sequence"/>
</dbReference>
<keyword evidence="5 8" id="KW-0812">Transmembrane</keyword>
<evidence type="ECO:0000256" key="3">
    <source>
        <dbReference type="ARBA" id="ARBA00022448"/>
    </source>
</evidence>
<dbReference type="GO" id="GO:0022857">
    <property type="term" value="F:transmembrane transporter activity"/>
    <property type="evidence" value="ECO:0007669"/>
    <property type="project" value="InterPro"/>
</dbReference>
<dbReference type="InterPro" id="IPR000522">
    <property type="entry name" value="ABC_transptr_permease_BtuC"/>
</dbReference>
<keyword evidence="7 8" id="KW-0472">Membrane</keyword>
<dbReference type="Gene3D" id="1.10.3470.10">
    <property type="entry name" value="ABC transporter involved in vitamin B12 uptake, BtuC"/>
    <property type="match status" value="1"/>
</dbReference>
<feature type="transmembrane region" description="Helical" evidence="8">
    <location>
        <begin position="90"/>
        <end position="108"/>
    </location>
</feature>
<dbReference type="InterPro" id="IPR037294">
    <property type="entry name" value="ABC_BtuC-like"/>
</dbReference>
<comment type="similarity">
    <text evidence="2">Belongs to the binding-protein-dependent transport system permease family. FecCD subfamily.</text>
</comment>
<dbReference type="Pfam" id="PF01032">
    <property type="entry name" value="FecCD"/>
    <property type="match status" value="1"/>
</dbReference>
<comment type="subcellular location">
    <subcellularLocation>
        <location evidence="1">Cell membrane</location>
        <topology evidence="1">Multi-pass membrane protein</topology>
    </subcellularLocation>
</comment>
<evidence type="ECO:0000256" key="7">
    <source>
        <dbReference type="ARBA" id="ARBA00023136"/>
    </source>
</evidence>
<sequence length="190" mass="20495">MRTTTLSVLMLGIALLCIAFASVSGAYHLDARQVLAMIFSHDTVPTQDQIVFWQIRLPRILAALLLGAALAGAGTTYQGMFRNPLVSPDILGVAAGAGLGACTAILLGLPILFIQLYAFGGGLLVVAGVWLITRRVTRHDPVLTLVLVGYRARYAVRRGNFPDKNAGRSLYPVALHHLLVTRRTLYHHAA</sequence>
<dbReference type="AlphaFoldDB" id="A0A2X2VFY0"/>
<protein>
    <submittedName>
        <fullName evidence="9">Ferric enterobactin transport protein</fullName>
    </submittedName>
</protein>
<name>A0A2X2VFY0_CITKO</name>
<keyword evidence="4" id="KW-1003">Cell membrane</keyword>
<evidence type="ECO:0000256" key="4">
    <source>
        <dbReference type="ARBA" id="ARBA00022475"/>
    </source>
</evidence>